<dbReference type="Pfam" id="PF01753">
    <property type="entry name" value="zf-MYND"/>
    <property type="match status" value="1"/>
</dbReference>
<accession>A0A0D2MV52</accession>
<evidence type="ECO:0000256" key="2">
    <source>
        <dbReference type="ARBA" id="ARBA00022723"/>
    </source>
</evidence>
<keyword evidence="10" id="KW-1185">Reference proteome</keyword>
<evidence type="ECO:0000256" key="5">
    <source>
        <dbReference type="ARBA" id="ARBA00023242"/>
    </source>
</evidence>
<evidence type="ECO:0000256" key="1">
    <source>
        <dbReference type="ARBA" id="ARBA00004123"/>
    </source>
</evidence>
<evidence type="ECO:0000313" key="9">
    <source>
        <dbReference type="EMBL" id="KIZ06415.1"/>
    </source>
</evidence>
<keyword evidence="2" id="KW-0479">Metal-binding</keyword>
<dbReference type="GeneID" id="25732969"/>
<evidence type="ECO:0000259" key="8">
    <source>
        <dbReference type="PROSITE" id="PS50865"/>
    </source>
</evidence>
<reference evidence="9 10" key="1">
    <citation type="journal article" date="2013" name="BMC Genomics">
        <title>Reconstruction of the lipid metabolism for the microalga Monoraphidium neglectum from its genome sequence reveals characteristics suitable for biofuel production.</title>
        <authorList>
            <person name="Bogen C."/>
            <person name="Al-Dilaimi A."/>
            <person name="Albersmeier A."/>
            <person name="Wichmann J."/>
            <person name="Grundmann M."/>
            <person name="Rupp O."/>
            <person name="Lauersen K.J."/>
            <person name="Blifernez-Klassen O."/>
            <person name="Kalinowski J."/>
            <person name="Goesmann A."/>
            <person name="Mussgnug J.H."/>
            <person name="Kruse O."/>
        </authorList>
    </citation>
    <scope>NUCLEOTIDE SEQUENCE [LARGE SCALE GENOMIC DNA]</scope>
    <source>
        <strain evidence="9 10">SAG 48.87</strain>
    </source>
</reference>
<name>A0A0D2MV52_9CHLO</name>
<keyword evidence="3 6" id="KW-0863">Zinc-finger</keyword>
<evidence type="ECO:0000313" key="10">
    <source>
        <dbReference type="Proteomes" id="UP000054498"/>
    </source>
</evidence>
<feature type="compositionally biased region" description="Basic and acidic residues" evidence="7">
    <location>
        <begin position="757"/>
        <end position="766"/>
    </location>
</feature>
<feature type="region of interest" description="Disordered" evidence="7">
    <location>
        <begin position="756"/>
        <end position="814"/>
    </location>
</feature>
<sequence>MARSNVTGQLSALLSALEAQDLAQADAAAVRLAAALRRFPGGVQSISAAAFDELLRHLSSPVSERAYEVAARATCACLMAEGDDESRFAWQVCRAAGPAAALVRGIASHDAALRLRVLAALPCVFAVMLEALTEQEQHQFDTAIAKAPGVPAAVGRLLGGNDEHQRNLATGLLWKILHATPPTDSAAASEVARQPGALPGLIAAAGVDAFALVALSAWLRLVQLHVAPEDMARGAAEAGARGALRRVAGAAGRLLASEDPADDKDFSLIVNGLTCLCQNELAAAEVAANAGVVGALRRALLSGARAEAGLRLLLKLQRCTGAPAVAPPRDGGEHRRGGGGGGGGAGSAESGGGGGSLGDPGLLAEVVRAAASADSDVCLLAFRFIGAGAGVWSVPLMAPVAVSALRKTDWELTTRASMMMCLPLTPATNATLLQLGAPDALRAAAAVAAAFAAATDGAADGGTLSDVLQSLERDAAWVAAMWASVAAIKLAGEAAASRTPDGGPSPPAAAPCWALDLVSSALAGARSTARAAKALGVMAVSPVYVVSTLARHPGLLRGVGAFVGTCGDAAVVESGLKLVKLMTNQQTVEYPCDASEGSGCTAACSGKPGGSGARAELRRWMSVLARAPDKAVAWEGAAGLAAFDASRRASAGDSGSGKGGGDGSGDNAGEDAGVGRGAAASSGGCSSSDEAAGSAGASTSQQAAPAPSPQQKGKLIRSCSVCGQTEAQLGRAPKACAGCRKVRYCGEECARAAWPAHKKECKEHQQKQQAQPQQAQPQQAQQAAEKQQAQQAAEKQQAQQAAEEQREQQQQQQQ</sequence>
<dbReference type="GO" id="GO:0005634">
    <property type="term" value="C:nucleus"/>
    <property type="evidence" value="ECO:0007669"/>
    <property type="project" value="UniProtKB-SubCell"/>
</dbReference>
<dbReference type="STRING" id="145388.A0A0D2MV52"/>
<dbReference type="Gene3D" id="6.10.140.2220">
    <property type="match status" value="1"/>
</dbReference>
<protein>
    <recommendedName>
        <fullName evidence="8">MYND-type domain-containing protein</fullName>
    </recommendedName>
</protein>
<feature type="region of interest" description="Disordered" evidence="7">
    <location>
        <begin position="324"/>
        <end position="354"/>
    </location>
</feature>
<feature type="compositionally biased region" description="Gly residues" evidence="7">
    <location>
        <begin position="338"/>
        <end position="354"/>
    </location>
</feature>
<keyword evidence="4" id="KW-0862">Zinc</keyword>
<feature type="compositionally biased region" description="Gly residues" evidence="7">
    <location>
        <begin position="654"/>
        <end position="676"/>
    </location>
</feature>
<dbReference type="RefSeq" id="XP_013905434.1">
    <property type="nucleotide sequence ID" value="XM_014049980.1"/>
</dbReference>
<dbReference type="Proteomes" id="UP000054498">
    <property type="component" value="Unassembled WGS sequence"/>
</dbReference>
<feature type="region of interest" description="Disordered" evidence="7">
    <location>
        <begin position="648"/>
        <end position="712"/>
    </location>
</feature>
<proteinExistence type="predicted"/>
<evidence type="ECO:0000256" key="3">
    <source>
        <dbReference type="ARBA" id="ARBA00022771"/>
    </source>
</evidence>
<feature type="compositionally biased region" description="Low complexity" evidence="7">
    <location>
        <begin position="677"/>
        <end position="712"/>
    </location>
</feature>
<organism evidence="9 10">
    <name type="scientific">Monoraphidium neglectum</name>
    <dbReference type="NCBI Taxonomy" id="145388"/>
    <lineage>
        <taxon>Eukaryota</taxon>
        <taxon>Viridiplantae</taxon>
        <taxon>Chlorophyta</taxon>
        <taxon>core chlorophytes</taxon>
        <taxon>Chlorophyceae</taxon>
        <taxon>CS clade</taxon>
        <taxon>Sphaeropleales</taxon>
        <taxon>Selenastraceae</taxon>
        <taxon>Monoraphidium</taxon>
    </lineage>
</organism>
<dbReference type="KEGG" id="mng:MNEG_1532"/>
<dbReference type="PROSITE" id="PS01360">
    <property type="entry name" value="ZF_MYND_1"/>
    <property type="match status" value="1"/>
</dbReference>
<comment type="subcellular location">
    <subcellularLocation>
        <location evidence="1">Nucleus</location>
    </subcellularLocation>
</comment>
<dbReference type="InterPro" id="IPR002893">
    <property type="entry name" value="Znf_MYND"/>
</dbReference>
<dbReference type="PROSITE" id="PS50865">
    <property type="entry name" value="ZF_MYND_2"/>
    <property type="match status" value="1"/>
</dbReference>
<dbReference type="AlphaFoldDB" id="A0A0D2MV52"/>
<feature type="domain" description="MYND-type" evidence="8">
    <location>
        <begin position="719"/>
        <end position="761"/>
    </location>
</feature>
<dbReference type="OrthoDB" id="341421at2759"/>
<gene>
    <name evidence="9" type="ORF">MNEG_1532</name>
</gene>
<dbReference type="EMBL" id="KK100374">
    <property type="protein sequence ID" value="KIZ06415.1"/>
    <property type="molecule type" value="Genomic_DNA"/>
</dbReference>
<evidence type="ECO:0000256" key="6">
    <source>
        <dbReference type="PROSITE-ProRule" id="PRU00134"/>
    </source>
</evidence>
<dbReference type="PANTHER" id="PTHR13681:SF24">
    <property type="entry name" value="TUDOR DOMAIN-CONTAINING PROTEIN 3"/>
    <property type="match status" value="1"/>
</dbReference>
<dbReference type="GO" id="GO:0008270">
    <property type="term" value="F:zinc ion binding"/>
    <property type="evidence" value="ECO:0007669"/>
    <property type="project" value="UniProtKB-KW"/>
</dbReference>
<keyword evidence="5" id="KW-0539">Nucleus</keyword>
<feature type="compositionally biased region" description="Low complexity" evidence="7">
    <location>
        <begin position="767"/>
        <end position="814"/>
    </location>
</feature>
<evidence type="ECO:0000256" key="7">
    <source>
        <dbReference type="SAM" id="MobiDB-lite"/>
    </source>
</evidence>
<dbReference type="PANTHER" id="PTHR13681">
    <property type="entry name" value="SURVIVAL OF MOTOR NEURON-RELATED-SPLICING FACTOR 30-RELATED"/>
    <property type="match status" value="1"/>
</dbReference>
<dbReference type="SUPFAM" id="SSF144232">
    <property type="entry name" value="HIT/MYND zinc finger-like"/>
    <property type="match status" value="1"/>
</dbReference>
<evidence type="ECO:0000256" key="4">
    <source>
        <dbReference type="ARBA" id="ARBA00022833"/>
    </source>
</evidence>